<comment type="similarity">
    <text evidence="2">Belongs to the peptide transporter carbon starvation (CstA) (TC 2.A.114) family.</text>
</comment>
<dbReference type="AlphaFoldDB" id="A0A9D1VAE8"/>
<dbReference type="EMBL" id="DXFQ01000046">
    <property type="protein sequence ID" value="HIX19517.1"/>
    <property type="molecule type" value="Genomic_DNA"/>
</dbReference>
<sequence>MLTGLSVFVVCVAILAIGYFCYGRLAERVYGPFGPKVMPAVSAGDGVDYIPLPTWKVFLIQLLNIAGLGPVFGALSGALFGPAALLWIVFGCILAGAMHDFLAAMMSLEHKGANLPELIGRYLGPVAQWTMRIVCILLLLLVGVVFTTGPARMLHGLLPEVSVMLWCGIILLYYFLATVLPIDVIIGRIYPIFGALFIFMAVGLLVSMPFGEYEVLPQLDFFTNVHPDAHLSIWPMIFVTIACGAISGFHATQSPLMVRCLPERRNMRRVFYGAMIVEGLVALIWATVGLTLRNVLTDYTLVEQGGKMVAHAVGADASAVRATFMQLCIADPASAVNQACTDYLGSVGAIIAVIGVVVLPITSGDTAMRSCRLMIADMLHINQEPKLKRFGIAIPLFAAVIIISEIDFGIIWRYFGWSNQLLSCFTLWAIAVLLRRRNRWYWMALLPALFMTTVCSAYLLCSPECAIGLPVGVSTWIGVGLCVLALIGFFRIRRGCDSLEK</sequence>
<feature type="transmembrane region" description="Helical" evidence="7">
    <location>
        <begin position="6"/>
        <end position="22"/>
    </location>
</feature>
<feature type="domain" description="CstA N-terminal" evidence="8">
    <location>
        <begin position="163"/>
        <end position="454"/>
    </location>
</feature>
<keyword evidence="5 7" id="KW-1133">Transmembrane helix</keyword>
<reference evidence="9" key="2">
    <citation type="submission" date="2021-04" db="EMBL/GenBank/DDBJ databases">
        <authorList>
            <person name="Gilroy R."/>
        </authorList>
    </citation>
    <scope>NUCLEOTIDE SEQUENCE</scope>
    <source>
        <strain evidence="9">14975</strain>
    </source>
</reference>
<feature type="transmembrane region" description="Helical" evidence="7">
    <location>
        <begin position="189"/>
        <end position="211"/>
    </location>
</feature>
<keyword evidence="3" id="KW-1003">Cell membrane</keyword>
<feature type="transmembrane region" description="Helical" evidence="7">
    <location>
        <begin position="270"/>
        <end position="292"/>
    </location>
</feature>
<dbReference type="InterPro" id="IPR003706">
    <property type="entry name" value="CstA_N"/>
</dbReference>
<evidence type="ECO:0000256" key="5">
    <source>
        <dbReference type="ARBA" id="ARBA00022989"/>
    </source>
</evidence>
<dbReference type="Proteomes" id="UP000823964">
    <property type="component" value="Unassembled WGS sequence"/>
</dbReference>
<accession>A0A9D1VAE8</accession>
<evidence type="ECO:0000256" key="7">
    <source>
        <dbReference type="SAM" id="Phobius"/>
    </source>
</evidence>
<evidence type="ECO:0000259" key="8">
    <source>
        <dbReference type="Pfam" id="PF02554"/>
    </source>
</evidence>
<comment type="subcellular location">
    <subcellularLocation>
        <location evidence="1">Cell membrane</location>
        <topology evidence="1">Multi-pass membrane protein</topology>
    </subcellularLocation>
</comment>
<evidence type="ECO:0000256" key="3">
    <source>
        <dbReference type="ARBA" id="ARBA00022475"/>
    </source>
</evidence>
<protein>
    <submittedName>
        <fullName evidence="9">Carbon starvation protein A</fullName>
    </submittedName>
</protein>
<evidence type="ECO:0000256" key="2">
    <source>
        <dbReference type="ARBA" id="ARBA00007755"/>
    </source>
</evidence>
<gene>
    <name evidence="9" type="ORF">H9862_02810</name>
</gene>
<feature type="transmembrane region" description="Helical" evidence="7">
    <location>
        <begin position="129"/>
        <end position="151"/>
    </location>
</feature>
<feature type="transmembrane region" description="Helical" evidence="7">
    <location>
        <begin position="441"/>
        <end position="460"/>
    </location>
</feature>
<dbReference type="InterPro" id="IPR051605">
    <property type="entry name" value="CstA"/>
</dbReference>
<feature type="transmembrane region" description="Helical" evidence="7">
    <location>
        <begin position="343"/>
        <end position="362"/>
    </location>
</feature>
<organism evidence="9 10">
    <name type="scientific">Candidatus Akkermansia intestinigallinarum</name>
    <dbReference type="NCBI Taxonomy" id="2838431"/>
    <lineage>
        <taxon>Bacteria</taxon>
        <taxon>Pseudomonadati</taxon>
        <taxon>Verrucomicrobiota</taxon>
        <taxon>Verrucomicrobiia</taxon>
        <taxon>Verrucomicrobiales</taxon>
        <taxon>Akkermansiaceae</taxon>
        <taxon>Akkermansia</taxon>
    </lineage>
</organism>
<evidence type="ECO:0000313" key="9">
    <source>
        <dbReference type="EMBL" id="HIX19517.1"/>
    </source>
</evidence>
<feature type="transmembrane region" description="Helical" evidence="7">
    <location>
        <begin position="163"/>
        <end position="182"/>
    </location>
</feature>
<feature type="transmembrane region" description="Helical" evidence="7">
    <location>
        <begin position="231"/>
        <end position="249"/>
    </location>
</feature>
<name>A0A9D1VAE8_9BACT</name>
<keyword evidence="6 7" id="KW-0472">Membrane</keyword>
<evidence type="ECO:0000313" key="10">
    <source>
        <dbReference type="Proteomes" id="UP000823964"/>
    </source>
</evidence>
<dbReference type="Pfam" id="PF02554">
    <property type="entry name" value="CstA"/>
    <property type="match status" value="2"/>
</dbReference>
<evidence type="ECO:0000256" key="1">
    <source>
        <dbReference type="ARBA" id="ARBA00004651"/>
    </source>
</evidence>
<feature type="transmembrane region" description="Helical" evidence="7">
    <location>
        <begin position="417"/>
        <end position="434"/>
    </location>
</feature>
<dbReference type="GO" id="GO:0005886">
    <property type="term" value="C:plasma membrane"/>
    <property type="evidence" value="ECO:0007669"/>
    <property type="project" value="UniProtKB-SubCell"/>
</dbReference>
<evidence type="ECO:0000256" key="4">
    <source>
        <dbReference type="ARBA" id="ARBA00022692"/>
    </source>
</evidence>
<comment type="caution">
    <text evidence="9">The sequence shown here is derived from an EMBL/GenBank/DDBJ whole genome shotgun (WGS) entry which is preliminary data.</text>
</comment>
<feature type="transmembrane region" description="Helical" evidence="7">
    <location>
        <begin position="390"/>
        <end position="411"/>
    </location>
</feature>
<dbReference type="GO" id="GO:0009267">
    <property type="term" value="P:cellular response to starvation"/>
    <property type="evidence" value="ECO:0007669"/>
    <property type="project" value="InterPro"/>
</dbReference>
<proteinExistence type="inferred from homology"/>
<dbReference type="PANTHER" id="PTHR30252">
    <property type="entry name" value="INNER MEMBRANE PEPTIDE TRANSPORTER"/>
    <property type="match status" value="1"/>
</dbReference>
<feature type="transmembrane region" description="Helical" evidence="7">
    <location>
        <begin position="85"/>
        <end position="108"/>
    </location>
</feature>
<dbReference type="PANTHER" id="PTHR30252:SF4">
    <property type="entry name" value="CARBON STARVATION"/>
    <property type="match status" value="1"/>
</dbReference>
<keyword evidence="4 7" id="KW-0812">Transmembrane</keyword>
<evidence type="ECO:0000256" key="6">
    <source>
        <dbReference type="ARBA" id="ARBA00023136"/>
    </source>
</evidence>
<feature type="transmembrane region" description="Helical" evidence="7">
    <location>
        <begin position="466"/>
        <end position="492"/>
    </location>
</feature>
<feature type="transmembrane region" description="Helical" evidence="7">
    <location>
        <begin position="57"/>
        <end position="79"/>
    </location>
</feature>
<feature type="domain" description="CstA N-terminal" evidence="8">
    <location>
        <begin position="4"/>
        <end position="147"/>
    </location>
</feature>
<reference evidence="9" key="1">
    <citation type="journal article" date="2021" name="PeerJ">
        <title>Extensive microbial diversity within the chicken gut microbiome revealed by metagenomics and culture.</title>
        <authorList>
            <person name="Gilroy R."/>
            <person name="Ravi A."/>
            <person name="Getino M."/>
            <person name="Pursley I."/>
            <person name="Horton D.L."/>
            <person name="Alikhan N.F."/>
            <person name="Baker D."/>
            <person name="Gharbi K."/>
            <person name="Hall N."/>
            <person name="Watson M."/>
            <person name="Adriaenssens E.M."/>
            <person name="Foster-Nyarko E."/>
            <person name="Jarju S."/>
            <person name="Secka A."/>
            <person name="Antonio M."/>
            <person name="Oren A."/>
            <person name="Chaudhuri R.R."/>
            <person name="La Ragione R."/>
            <person name="Hildebrand F."/>
            <person name="Pallen M.J."/>
        </authorList>
    </citation>
    <scope>NUCLEOTIDE SEQUENCE</scope>
    <source>
        <strain evidence="9">14975</strain>
    </source>
</reference>